<evidence type="ECO:0000313" key="2">
    <source>
        <dbReference type="Proteomes" id="UP001232992"/>
    </source>
</evidence>
<dbReference type="RefSeq" id="WP_283757226.1">
    <property type="nucleotide sequence ID" value="NZ_JAQOSQ010000003.1"/>
</dbReference>
<protein>
    <recommendedName>
        <fullName evidence="3">CopG-like ribbon-helix-helix domain-containing protein</fullName>
    </recommendedName>
</protein>
<proteinExistence type="predicted"/>
<reference evidence="1 2" key="1">
    <citation type="submission" date="2023-01" db="EMBL/GenBank/DDBJ databases">
        <title>Novel diversity within Roseofilum (Cyanobacteria; Desertifilaceae) from marine benthic mats with descriptions of four novel species.</title>
        <authorList>
            <person name="Wang Y."/>
            <person name="Berthold D.E."/>
            <person name="Hu J."/>
            <person name="Lefler F.W."/>
            <person name="Laughinghouse H.D. IV."/>
        </authorList>
    </citation>
    <scope>NUCLEOTIDE SEQUENCE [LARGE SCALE GENOMIC DNA]</scope>
    <source>
        <strain evidence="1 2">BLCC-M143</strain>
    </source>
</reference>
<accession>A0ABT7BTR6</accession>
<keyword evidence="2" id="KW-1185">Reference proteome</keyword>
<comment type="caution">
    <text evidence="1">The sequence shown here is derived from an EMBL/GenBank/DDBJ whole genome shotgun (WGS) entry which is preliminary data.</text>
</comment>
<gene>
    <name evidence="1" type="ORF">PMH09_05145</name>
</gene>
<name>A0ABT7BTR6_9CYAN</name>
<evidence type="ECO:0008006" key="3">
    <source>
        <dbReference type="Google" id="ProtNLM"/>
    </source>
</evidence>
<sequence>MEEIMIPVDSQVAKAYREADAKQQRQMQILVNVVLSTMVHEADIREARDRRNKPVSDRQGAWHILNSVLTHSPPSDP</sequence>
<dbReference type="Proteomes" id="UP001232992">
    <property type="component" value="Unassembled WGS sequence"/>
</dbReference>
<evidence type="ECO:0000313" key="1">
    <source>
        <dbReference type="EMBL" id="MDJ1182574.1"/>
    </source>
</evidence>
<dbReference type="EMBL" id="JAQOSQ010000003">
    <property type="protein sequence ID" value="MDJ1182574.1"/>
    <property type="molecule type" value="Genomic_DNA"/>
</dbReference>
<organism evidence="1 2">
    <name type="scientific">Roseofilum casamattae BLCC-M143</name>
    <dbReference type="NCBI Taxonomy" id="3022442"/>
    <lineage>
        <taxon>Bacteria</taxon>
        <taxon>Bacillati</taxon>
        <taxon>Cyanobacteriota</taxon>
        <taxon>Cyanophyceae</taxon>
        <taxon>Desertifilales</taxon>
        <taxon>Desertifilaceae</taxon>
        <taxon>Roseofilum</taxon>
        <taxon>Roseofilum casamattae</taxon>
    </lineage>
</organism>